<dbReference type="EMBL" id="RRYP01006793">
    <property type="protein sequence ID" value="TNV80958.1"/>
    <property type="molecule type" value="Genomic_DNA"/>
</dbReference>
<proteinExistence type="predicted"/>
<sequence length="402" mass="46832">MVIGQDRQFKYGEEGNYSQQIIREEEKHHHNLGSIGRELQDMDASRTLMNKLDEIQSRGRTLPPIFVPNAQSQRLGNVPANKQAKILTQSTFYDGNTSKLLRMTDLSALDLPNPMDLKGYISQHGKPQQVVDESFQMLKERVIQADRNERRQSQLVKTSRNINNQTMQESYKQYNQTEAAQEYIMPQVIEFEDMHYIERKRQETERSKNMLLLNQIIQEVYQKTEAQSQPVRVAPGIVKLDAEKLIEGHVLLKKLSIVAVKEMLLYCLLLRVKQGHTIYKEGESANETSYFILFGKFLMHTSKLGPIGTANSGDSMGEEGLLDKISETMVKREEMATAEEESYVMEFTKGAMDKLKERLFVLHLQMDWFTIVNNLKRQWIQKKSWRQYRVQELSMRKQFDIL</sequence>
<gene>
    <name evidence="2" type="ORF">FGO68_gene1252</name>
</gene>
<dbReference type="PROSITE" id="PS50042">
    <property type="entry name" value="CNMP_BINDING_3"/>
    <property type="match status" value="1"/>
</dbReference>
<dbReference type="InterPro" id="IPR018490">
    <property type="entry name" value="cNMP-bd_dom_sf"/>
</dbReference>
<organism evidence="2 3">
    <name type="scientific">Halteria grandinella</name>
    <dbReference type="NCBI Taxonomy" id="5974"/>
    <lineage>
        <taxon>Eukaryota</taxon>
        <taxon>Sar</taxon>
        <taxon>Alveolata</taxon>
        <taxon>Ciliophora</taxon>
        <taxon>Intramacronucleata</taxon>
        <taxon>Spirotrichea</taxon>
        <taxon>Stichotrichia</taxon>
        <taxon>Sporadotrichida</taxon>
        <taxon>Halteriidae</taxon>
        <taxon>Halteria</taxon>
    </lineage>
</organism>
<dbReference type="Proteomes" id="UP000785679">
    <property type="component" value="Unassembled WGS sequence"/>
</dbReference>
<reference evidence="2" key="1">
    <citation type="submission" date="2019-06" db="EMBL/GenBank/DDBJ databases">
        <authorList>
            <person name="Zheng W."/>
        </authorList>
    </citation>
    <scope>NUCLEOTIDE SEQUENCE</scope>
    <source>
        <strain evidence="2">QDHG01</strain>
    </source>
</reference>
<dbReference type="InterPro" id="IPR014710">
    <property type="entry name" value="RmlC-like_jellyroll"/>
</dbReference>
<dbReference type="OrthoDB" id="10538133at2759"/>
<dbReference type="CDD" id="cd00038">
    <property type="entry name" value="CAP_ED"/>
    <property type="match status" value="1"/>
</dbReference>
<dbReference type="AlphaFoldDB" id="A0A8J8T4B8"/>
<dbReference type="Pfam" id="PF00027">
    <property type="entry name" value="cNMP_binding"/>
    <property type="match status" value="1"/>
</dbReference>
<dbReference type="InterPro" id="IPR000595">
    <property type="entry name" value="cNMP-bd_dom"/>
</dbReference>
<protein>
    <recommendedName>
        <fullName evidence="1">Cyclic nucleotide-binding domain-containing protein</fullName>
    </recommendedName>
</protein>
<evidence type="ECO:0000259" key="1">
    <source>
        <dbReference type="PROSITE" id="PS50042"/>
    </source>
</evidence>
<name>A0A8J8T4B8_HALGN</name>
<dbReference type="Gene3D" id="2.60.120.10">
    <property type="entry name" value="Jelly Rolls"/>
    <property type="match status" value="1"/>
</dbReference>
<feature type="domain" description="Cyclic nucleotide-binding" evidence="1">
    <location>
        <begin position="251"/>
        <end position="355"/>
    </location>
</feature>
<evidence type="ECO:0000313" key="2">
    <source>
        <dbReference type="EMBL" id="TNV80958.1"/>
    </source>
</evidence>
<evidence type="ECO:0000313" key="3">
    <source>
        <dbReference type="Proteomes" id="UP000785679"/>
    </source>
</evidence>
<comment type="caution">
    <text evidence="2">The sequence shown here is derived from an EMBL/GenBank/DDBJ whole genome shotgun (WGS) entry which is preliminary data.</text>
</comment>
<keyword evidence="3" id="KW-1185">Reference proteome</keyword>
<dbReference type="SUPFAM" id="SSF51206">
    <property type="entry name" value="cAMP-binding domain-like"/>
    <property type="match status" value="1"/>
</dbReference>
<accession>A0A8J8T4B8</accession>